<evidence type="ECO:0000313" key="5">
    <source>
        <dbReference type="Proteomes" id="UP000781958"/>
    </source>
</evidence>
<dbReference type="InterPro" id="IPR038234">
    <property type="entry name" value="Colicin_E5_C_sf"/>
</dbReference>
<keyword evidence="5" id="KW-1185">Reference proteome</keyword>
<dbReference type="EMBL" id="JAGINP010000014">
    <property type="protein sequence ID" value="MBP2294113.1"/>
    <property type="molecule type" value="Genomic_DNA"/>
</dbReference>
<dbReference type="InterPro" id="IPR036365">
    <property type="entry name" value="PGBD-like_sf"/>
</dbReference>
<gene>
    <name evidence="4" type="ORF">J2851_003899</name>
</gene>
<organism evidence="4 5">
    <name type="scientific">Azospirillum rugosum</name>
    <dbReference type="NCBI Taxonomy" id="416170"/>
    <lineage>
        <taxon>Bacteria</taxon>
        <taxon>Pseudomonadati</taxon>
        <taxon>Pseudomonadota</taxon>
        <taxon>Alphaproteobacteria</taxon>
        <taxon>Rhodospirillales</taxon>
        <taxon>Azospirillaceae</taxon>
        <taxon>Azospirillum</taxon>
    </lineage>
</organism>
<dbReference type="Gene3D" id="1.10.101.10">
    <property type="entry name" value="PGBD-like superfamily/PGBD"/>
    <property type="match status" value="1"/>
</dbReference>
<comment type="caution">
    <text evidence="4">The sequence shown here is derived from an EMBL/GenBank/DDBJ whole genome shotgun (WGS) entry which is preliminary data.</text>
</comment>
<evidence type="ECO:0008006" key="6">
    <source>
        <dbReference type="Google" id="ProtNLM"/>
    </source>
</evidence>
<dbReference type="Gene3D" id="3.30.2310.30">
    <property type="match status" value="1"/>
</dbReference>
<dbReference type="Proteomes" id="UP000781958">
    <property type="component" value="Unassembled WGS sequence"/>
</dbReference>
<dbReference type="InterPro" id="IPR036366">
    <property type="entry name" value="PGBDSf"/>
</dbReference>
<dbReference type="Pfam" id="PF01471">
    <property type="entry name" value="PG_binding_1"/>
    <property type="match status" value="1"/>
</dbReference>
<dbReference type="Pfam" id="PF12106">
    <property type="entry name" value="Colicin_E5"/>
    <property type="match status" value="1"/>
</dbReference>
<dbReference type="InterPro" id="IPR021964">
    <property type="entry name" value="Colicin_E5_C"/>
</dbReference>
<dbReference type="RefSeq" id="WP_209768104.1">
    <property type="nucleotide sequence ID" value="NZ_JAGINP010000014.1"/>
</dbReference>
<sequence>MELQLEKELSPNSSVDEFDVLRMKRTPNRLGYYSPYEKIGITGIPDSELFHSLKRFQVNNGLPGTGMARPGDETIEALNKAVAEAPDGKYVWRTTDDDRVRPSHAALDGMVREWSDSPDPGEDYNCRCWADPYEEEDAPYKDAIEPVYPELYIIPFMRGRTFVKLAWMAWREIDKRDTTWTLGKFKKPQKWARQIEERGWTPQKITNTIKYGTRHRAPNKVNQGNTATRYEWGDNYVVQDDQTREILQVGRPDFDRNSVQWWRWQWTRK</sequence>
<protein>
    <recommendedName>
        <fullName evidence="6">Phage Mu protein F like protein</fullName>
    </recommendedName>
</protein>
<evidence type="ECO:0000259" key="2">
    <source>
        <dbReference type="Pfam" id="PF04233"/>
    </source>
</evidence>
<dbReference type="Pfam" id="PF04233">
    <property type="entry name" value="Phage_Mu_F"/>
    <property type="match status" value="1"/>
</dbReference>
<accession>A0ABS4SPS2</accession>
<dbReference type="SUPFAM" id="SSF102824">
    <property type="entry name" value="Colicin D/E5 nuclease domain"/>
    <property type="match status" value="1"/>
</dbReference>
<proteinExistence type="predicted"/>
<evidence type="ECO:0000259" key="1">
    <source>
        <dbReference type="Pfam" id="PF01471"/>
    </source>
</evidence>
<evidence type="ECO:0000313" key="4">
    <source>
        <dbReference type="EMBL" id="MBP2294113.1"/>
    </source>
</evidence>
<dbReference type="InterPro" id="IPR038233">
    <property type="entry name" value="Colicin_D/E5_nuclease"/>
</dbReference>
<dbReference type="InterPro" id="IPR006528">
    <property type="entry name" value="Phage_head_morphogenesis_dom"/>
</dbReference>
<reference evidence="4 5" key="1">
    <citation type="submission" date="2021-03" db="EMBL/GenBank/DDBJ databases">
        <title>Genomic Encyclopedia of Type Strains, Phase III (KMG-III): the genomes of soil and plant-associated and newly described type strains.</title>
        <authorList>
            <person name="Whitman W."/>
        </authorList>
    </citation>
    <scope>NUCLEOTIDE SEQUENCE [LARGE SCALE GENOMIC DNA]</scope>
    <source>
        <strain evidence="4 5">IMMIB AFH-6</strain>
    </source>
</reference>
<name>A0ABS4SPS2_9PROT</name>
<dbReference type="InterPro" id="IPR002477">
    <property type="entry name" value="Peptidoglycan-bd-like"/>
</dbReference>
<dbReference type="SUPFAM" id="SSF47090">
    <property type="entry name" value="PGBD-like"/>
    <property type="match status" value="1"/>
</dbReference>
<evidence type="ECO:0000259" key="3">
    <source>
        <dbReference type="Pfam" id="PF12106"/>
    </source>
</evidence>
<feature type="domain" description="Phage head morphogenesis" evidence="2">
    <location>
        <begin position="82"/>
        <end position="128"/>
    </location>
</feature>
<feature type="domain" description="Peptidoglycan binding-like" evidence="1">
    <location>
        <begin position="28"/>
        <end position="78"/>
    </location>
</feature>
<feature type="domain" description="Colicin E5 ribonuclease" evidence="3">
    <location>
        <begin position="187"/>
        <end position="261"/>
    </location>
</feature>